<dbReference type="SMART" id="SM00034">
    <property type="entry name" value="CLECT"/>
    <property type="match status" value="1"/>
</dbReference>
<keyword evidence="4" id="KW-1185">Reference proteome</keyword>
<sequence>MLPLFFLFLLASFNNLVDSQCVKTQDRLIGQTCYTFIKSPLPYWNAQVYCEQQNYVYSTLATVANAIDGTYLASIASTSFDTTTGNFWIGLFRRNSTDQFEWQDKQRFVYSNFAAGQTSYNYVAESIINARWQTFDESVSFPFVCGYSVLPFITDSSTNAPLTESTQNYEYSSTSPTSPTPPEFVTTVYNDWTSTYNFLNKGEKKKSFQ</sequence>
<dbReference type="GO" id="GO:0045087">
    <property type="term" value="P:innate immune response"/>
    <property type="evidence" value="ECO:0007669"/>
    <property type="project" value="TreeGrafter"/>
</dbReference>
<dbReference type="OrthoDB" id="5837296at2759"/>
<dbReference type="Proteomes" id="UP001152747">
    <property type="component" value="Unassembled WGS sequence"/>
</dbReference>
<feature type="signal peptide" evidence="1">
    <location>
        <begin position="1"/>
        <end position="19"/>
    </location>
</feature>
<dbReference type="InterPro" id="IPR001304">
    <property type="entry name" value="C-type_lectin-like"/>
</dbReference>
<protein>
    <recommendedName>
        <fullName evidence="2">C-type lectin domain-containing protein</fullName>
    </recommendedName>
</protein>
<dbReference type="PROSITE" id="PS50041">
    <property type="entry name" value="C_TYPE_LECTIN_2"/>
    <property type="match status" value="1"/>
</dbReference>
<comment type="caution">
    <text evidence="3">The sequence shown here is derived from an EMBL/GenBank/DDBJ whole genome shotgun (WGS) entry which is preliminary data.</text>
</comment>
<evidence type="ECO:0000313" key="4">
    <source>
        <dbReference type="Proteomes" id="UP001152747"/>
    </source>
</evidence>
<proteinExistence type="predicted"/>
<gene>
    <name evidence="3" type="ORF">CAMP_LOCUS10795</name>
</gene>
<reference evidence="3" key="1">
    <citation type="submission" date="2022-11" db="EMBL/GenBank/DDBJ databases">
        <authorList>
            <person name="Kikuchi T."/>
        </authorList>
    </citation>
    <scope>NUCLEOTIDE SEQUENCE</scope>
    <source>
        <strain evidence="3">PS1010</strain>
    </source>
</reference>
<dbReference type="PANTHER" id="PTHR23062">
    <property type="entry name" value="HYPOTHETICAL PROTEIN C.ELEGANS"/>
    <property type="match status" value="1"/>
</dbReference>
<dbReference type="EMBL" id="CANHGI010000004">
    <property type="protein sequence ID" value="CAI5448158.1"/>
    <property type="molecule type" value="Genomic_DNA"/>
</dbReference>
<dbReference type="AlphaFoldDB" id="A0A9P1IM46"/>
<keyword evidence="1" id="KW-0732">Signal</keyword>
<feature type="chain" id="PRO_5040385048" description="C-type lectin domain-containing protein" evidence="1">
    <location>
        <begin position="20"/>
        <end position="209"/>
    </location>
</feature>
<evidence type="ECO:0000256" key="1">
    <source>
        <dbReference type="SAM" id="SignalP"/>
    </source>
</evidence>
<feature type="domain" description="C-type lectin" evidence="2">
    <location>
        <begin position="29"/>
        <end position="146"/>
    </location>
</feature>
<evidence type="ECO:0000313" key="3">
    <source>
        <dbReference type="EMBL" id="CAI5448158.1"/>
    </source>
</evidence>
<organism evidence="3 4">
    <name type="scientific">Caenorhabditis angaria</name>
    <dbReference type="NCBI Taxonomy" id="860376"/>
    <lineage>
        <taxon>Eukaryota</taxon>
        <taxon>Metazoa</taxon>
        <taxon>Ecdysozoa</taxon>
        <taxon>Nematoda</taxon>
        <taxon>Chromadorea</taxon>
        <taxon>Rhabditida</taxon>
        <taxon>Rhabditina</taxon>
        <taxon>Rhabditomorpha</taxon>
        <taxon>Rhabditoidea</taxon>
        <taxon>Rhabditidae</taxon>
        <taxon>Peloderinae</taxon>
        <taxon>Caenorhabditis</taxon>
    </lineage>
</organism>
<dbReference type="CDD" id="cd00037">
    <property type="entry name" value="CLECT"/>
    <property type="match status" value="1"/>
</dbReference>
<dbReference type="Gene3D" id="3.10.100.10">
    <property type="entry name" value="Mannose-Binding Protein A, subunit A"/>
    <property type="match status" value="1"/>
</dbReference>
<dbReference type="InterPro" id="IPR016187">
    <property type="entry name" value="CTDL_fold"/>
</dbReference>
<dbReference type="Pfam" id="PF00059">
    <property type="entry name" value="Lectin_C"/>
    <property type="match status" value="1"/>
</dbReference>
<accession>A0A9P1IM46</accession>
<evidence type="ECO:0000259" key="2">
    <source>
        <dbReference type="PROSITE" id="PS50041"/>
    </source>
</evidence>
<name>A0A9P1IM46_9PELO</name>
<dbReference type="InterPro" id="IPR016186">
    <property type="entry name" value="C-type_lectin-like/link_sf"/>
</dbReference>
<dbReference type="SUPFAM" id="SSF56436">
    <property type="entry name" value="C-type lectin-like"/>
    <property type="match status" value="1"/>
</dbReference>